<evidence type="ECO:0000313" key="3">
    <source>
        <dbReference type="Proteomes" id="UP000310158"/>
    </source>
</evidence>
<name>A0A4V3XE66_9AGAM</name>
<gene>
    <name evidence="2" type="ORF">EW146_g7674</name>
</gene>
<feature type="region of interest" description="Disordered" evidence="1">
    <location>
        <begin position="1"/>
        <end position="90"/>
    </location>
</feature>
<evidence type="ECO:0008006" key="4">
    <source>
        <dbReference type="Google" id="ProtNLM"/>
    </source>
</evidence>
<dbReference type="OrthoDB" id="2348401at2759"/>
<dbReference type="Gene3D" id="6.10.280.100">
    <property type="match status" value="1"/>
</dbReference>
<dbReference type="PIRSF" id="PIRSF002590">
    <property type="entry name" value="HSP9/HSP12_fun"/>
    <property type="match status" value="1"/>
</dbReference>
<organism evidence="2 3">
    <name type="scientific">Bondarzewia mesenterica</name>
    <dbReference type="NCBI Taxonomy" id="1095465"/>
    <lineage>
        <taxon>Eukaryota</taxon>
        <taxon>Fungi</taxon>
        <taxon>Dikarya</taxon>
        <taxon>Basidiomycota</taxon>
        <taxon>Agaricomycotina</taxon>
        <taxon>Agaricomycetes</taxon>
        <taxon>Russulales</taxon>
        <taxon>Bondarzewiaceae</taxon>
        <taxon>Bondarzewia</taxon>
    </lineage>
</organism>
<sequence>MSDAGRQSVTDKAQSALKPDSQKSMTEQAGDKAKGAYDDIASTLQPQDQKSGSQKVSDTFSSNSNDNQDSLMDKAKNAMGFGGNSGSDVN</sequence>
<reference evidence="2 3" key="1">
    <citation type="submission" date="2019-02" db="EMBL/GenBank/DDBJ databases">
        <title>Genome sequencing of the rare red list fungi Bondarzewia mesenterica.</title>
        <authorList>
            <person name="Buettner E."/>
            <person name="Kellner H."/>
        </authorList>
    </citation>
    <scope>NUCLEOTIDE SEQUENCE [LARGE SCALE GENOMIC DNA]</scope>
    <source>
        <strain evidence="2 3">DSM 108281</strain>
    </source>
</reference>
<dbReference type="EMBL" id="SGPL01000460">
    <property type="protein sequence ID" value="THH12463.1"/>
    <property type="molecule type" value="Genomic_DNA"/>
</dbReference>
<comment type="caution">
    <text evidence="2">The sequence shown here is derived from an EMBL/GenBank/DDBJ whole genome shotgun (WGS) entry which is preliminary data.</text>
</comment>
<evidence type="ECO:0000313" key="2">
    <source>
        <dbReference type="EMBL" id="THH12463.1"/>
    </source>
</evidence>
<protein>
    <recommendedName>
        <fullName evidence="4">Heat shock protein 9/12</fullName>
    </recommendedName>
</protein>
<dbReference type="AlphaFoldDB" id="A0A4V3XE66"/>
<feature type="compositionally biased region" description="Polar residues" evidence="1">
    <location>
        <begin position="1"/>
        <end position="13"/>
    </location>
</feature>
<accession>A0A4V3XE66</accession>
<dbReference type="InterPro" id="IPR007250">
    <property type="entry name" value="HSP9_HSP12"/>
</dbReference>
<dbReference type="Proteomes" id="UP000310158">
    <property type="component" value="Unassembled WGS sequence"/>
</dbReference>
<proteinExistence type="predicted"/>
<keyword evidence="3" id="KW-1185">Reference proteome</keyword>
<feature type="compositionally biased region" description="Gly residues" evidence="1">
    <location>
        <begin position="80"/>
        <end position="90"/>
    </location>
</feature>
<dbReference type="Pfam" id="PF04119">
    <property type="entry name" value="HSP9_HSP12"/>
    <property type="match status" value="1"/>
</dbReference>
<feature type="compositionally biased region" description="Polar residues" evidence="1">
    <location>
        <begin position="42"/>
        <end position="70"/>
    </location>
</feature>
<evidence type="ECO:0000256" key="1">
    <source>
        <dbReference type="SAM" id="MobiDB-lite"/>
    </source>
</evidence>